<gene>
    <name evidence="15" type="ordered locus">Slin_6652</name>
</gene>
<accession>D2QUX7</accession>
<dbReference type="Gene3D" id="2.40.30.10">
    <property type="entry name" value="Translation factors"/>
    <property type="match status" value="1"/>
</dbReference>
<feature type="chain" id="PRO_5003035770" evidence="12">
    <location>
        <begin position="29"/>
        <end position="688"/>
    </location>
</feature>
<proteinExistence type="inferred from homology"/>
<evidence type="ECO:0000256" key="11">
    <source>
        <dbReference type="SAM" id="Phobius"/>
    </source>
</evidence>
<feature type="transmembrane region" description="Helical" evidence="11">
    <location>
        <begin position="222"/>
        <end position="243"/>
    </location>
</feature>
<protein>
    <submittedName>
        <fullName evidence="15">Oxidoreductase FAD-binding domain protein</fullName>
    </submittedName>
</protein>
<dbReference type="InterPro" id="IPR036010">
    <property type="entry name" value="2Fe-2S_ferredoxin-like_sf"/>
</dbReference>
<evidence type="ECO:0000313" key="16">
    <source>
        <dbReference type="Proteomes" id="UP000002028"/>
    </source>
</evidence>
<dbReference type="InterPro" id="IPR012675">
    <property type="entry name" value="Beta-grasp_dom_sf"/>
</dbReference>
<feature type="domain" description="2Fe-2S ferredoxin-type" evidence="13">
    <location>
        <begin position="604"/>
        <end position="688"/>
    </location>
</feature>
<geneLocation type="plasmid" evidence="15 16">
    <name>pSLIN01</name>
</geneLocation>
<keyword evidence="5" id="KW-0274">FAD</keyword>
<evidence type="ECO:0000256" key="5">
    <source>
        <dbReference type="ARBA" id="ARBA00022827"/>
    </source>
</evidence>
<feature type="region of interest" description="Disordered" evidence="10">
    <location>
        <begin position="29"/>
        <end position="88"/>
    </location>
</feature>
<keyword evidence="7" id="KW-0408">Iron</keyword>
<evidence type="ECO:0000256" key="3">
    <source>
        <dbReference type="ARBA" id="ARBA00022714"/>
    </source>
</evidence>
<evidence type="ECO:0000256" key="12">
    <source>
        <dbReference type="SAM" id="SignalP"/>
    </source>
</evidence>
<dbReference type="InterPro" id="IPR001709">
    <property type="entry name" value="Flavoprot_Pyr_Nucl_cyt_Rdtase"/>
</dbReference>
<feature type="compositionally biased region" description="Gly residues" evidence="10">
    <location>
        <begin position="62"/>
        <end position="80"/>
    </location>
</feature>
<dbReference type="InterPro" id="IPR006058">
    <property type="entry name" value="2Fe2S_fd_BS"/>
</dbReference>
<keyword evidence="16" id="KW-1185">Reference proteome</keyword>
<evidence type="ECO:0000256" key="10">
    <source>
        <dbReference type="SAM" id="MobiDB-lite"/>
    </source>
</evidence>
<dbReference type="GO" id="GO:0016491">
    <property type="term" value="F:oxidoreductase activity"/>
    <property type="evidence" value="ECO:0007669"/>
    <property type="project" value="UniProtKB-KW"/>
</dbReference>
<sequence>MCMTYHRSGISILSITVMLLAGVSVTKAQSEHEKHHPQASAAPMSGTATAMSSVTIAPDSGGAPGGMAGGGKGGIGGSGMDDGAKGGMMAEMGDMMKGMGKAPPMAPYPTLMKMPDLIPEKRDEIKQASDAWISEGNAQMASGLRKLSDAVQSRNQDLDIKRAATEEIRQGQRLLESGFSAQRALAENEDPRTMAQQWFNQTMGLASTNQPEKLPGFGGLSWFHYVIMLMLVAFAVTMIWLYFQKMKRANALVEKLGGNPNESISPPGGAKPDAAAPTGGSLPAAPRPSAAKPEPADAVIPAPASPAPVAQPGATPNPDNTPSKPNSFSGTLLVSEIFQETPNVKTFRLTDPGGGRLPFNYLPGQFITLSVTPNGIPLKRSYTIASSPTHRDYCEITVKQEEFGTVSRYLDMEVHTGELLQVTGPSGKFIFTETHAKSAVFIGGGVGLTPMMSATRYLTDRSWKGEIYFFFSCRDEDSIIFREELVYLQKRYSNLHVFFVLSRQQGGASIEFIPGHLTKELLAERVPNIVSRMIHICGPKSLMDAVTLMLKALNVPKENVMQEVFAGPPPVDKAPLPTTDAPVKAPDGEESEQPAAPETRANTAVVTFAKSNKTALLTPDKSILEASEDIGVNIDYSCRVGTCGICKVKLLSGNVTMAVQDALTDEDKAQQIILACQAKVTAPVSVDA</sequence>
<evidence type="ECO:0000256" key="7">
    <source>
        <dbReference type="ARBA" id="ARBA00023004"/>
    </source>
</evidence>
<feature type="compositionally biased region" description="Low complexity" evidence="10">
    <location>
        <begin position="296"/>
        <end position="314"/>
    </location>
</feature>
<reference evidence="15 16" key="1">
    <citation type="journal article" date="2010" name="Stand. Genomic Sci.">
        <title>Complete genome sequence of Spirosoma linguale type strain (1).</title>
        <authorList>
            <person name="Lail K."/>
            <person name="Sikorski J."/>
            <person name="Saunders E."/>
            <person name="Lapidus A."/>
            <person name="Glavina Del Rio T."/>
            <person name="Copeland A."/>
            <person name="Tice H."/>
            <person name="Cheng J.-F."/>
            <person name="Lucas S."/>
            <person name="Nolan M."/>
            <person name="Bruce D."/>
            <person name="Goodwin L."/>
            <person name="Pitluck S."/>
            <person name="Ivanova N."/>
            <person name="Mavromatis K."/>
            <person name="Ovchinnikova G."/>
            <person name="Pati A."/>
            <person name="Chen A."/>
            <person name="Palaniappan K."/>
            <person name="Land M."/>
            <person name="Hauser L."/>
            <person name="Chang Y.-J."/>
            <person name="Jeffries C.D."/>
            <person name="Chain P."/>
            <person name="Brettin T."/>
            <person name="Detter J.C."/>
            <person name="Schuetze A."/>
            <person name="Rohde M."/>
            <person name="Tindall B.J."/>
            <person name="Goeker M."/>
            <person name="Bristow J."/>
            <person name="Eisen J.A."/>
            <person name="Markowitz V."/>
            <person name="Hugenholtz P."/>
            <person name="Kyrpides N.C."/>
            <person name="Klenk H.-P."/>
            <person name="Chen F."/>
        </authorList>
    </citation>
    <scope>NUCLEOTIDE SEQUENCE [LARGE SCALE GENOMIC DNA]</scope>
    <source>
        <strain evidence="16">ATCC 33905 / DSM 74 / LMG 10896 / Claus 1</strain>
    </source>
</reference>
<dbReference type="PANTHER" id="PTHR47354">
    <property type="entry name" value="NADH OXIDOREDUCTASE HCR"/>
    <property type="match status" value="1"/>
</dbReference>
<keyword evidence="15" id="KW-0614">Plasmid</keyword>
<dbReference type="Gene3D" id="3.40.50.80">
    <property type="entry name" value="Nucleotide-binding domain of ferredoxin-NADP reductase (FNR) module"/>
    <property type="match status" value="1"/>
</dbReference>
<keyword evidence="3" id="KW-0001">2Fe-2S</keyword>
<dbReference type="Pfam" id="PF00970">
    <property type="entry name" value="FAD_binding_6"/>
    <property type="match status" value="1"/>
</dbReference>
<evidence type="ECO:0000256" key="9">
    <source>
        <dbReference type="ARBA" id="ARBA00061434"/>
    </source>
</evidence>
<dbReference type="PROSITE" id="PS00197">
    <property type="entry name" value="2FE2S_FER_1"/>
    <property type="match status" value="1"/>
</dbReference>
<dbReference type="AlphaFoldDB" id="D2QUX7"/>
<evidence type="ECO:0000256" key="1">
    <source>
        <dbReference type="ARBA" id="ARBA00001974"/>
    </source>
</evidence>
<dbReference type="InterPro" id="IPR017938">
    <property type="entry name" value="Riboflavin_synthase-like_b-brl"/>
</dbReference>
<dbReference type="Pfam" id="PF00111">
    <property type="entry name" value="Fer2"/>
    <property type="match status" value="1"/>
</dbReference>
<evidence type="ECO:0000259" key="13">
    <source>
        <dbReference type="PROSITE" id="PS51085"/>
    </source>
</evidence>
<feature type="compositionally biased region" description="Polar residues" evidence="10">
    <location>
        <begin position="317"/>
        <end position="329"/>
    </location>
</feature>
<keyword evidence="2" id="KW-0285">Flavoprotein</keyword>
<feature type="signal peptide" evidence="12">
    <location>
        <begin position="1"/>
        <end position="28"/>
    </location>
</feature>
<dbReference type="PRINTS" id="PR00406">
    <property type="entry name" value="CYTB5RDTASE"/>
</dbReference>
<dbReference type="CDD" id="cd06217">
    <property type="entry name" value="FNR_iron_sulfur_binding_3"/>
    <property type="match status" value="1"/>
</dbReference>
<keyword evidence="11" id="KW-1133">Transmembrane helix</keyword>
<dbReference type="PRINTS" id="PR00371">
    <property type="entry name" value="FPNCR"/>
</dbReference>
<keyword evidence="11" id="KW-0812">Transmembrane</keyword>
<dbReference type="InterPro" id="IPR008333">
    <property type="entry name" value="Cbr1-like_FAD-bd_dom"/>
</dbReference>
<evidence type="ECO:0000256" key="6">
    <source>
        <dbReference type="ARBA" id="ARBA00023002"/>
    </source>
</evidence>
<dbReference type="PROSITE" id="PS51384">
    <property type="entry name" value="FAD_FR"/>
    <property type="match status" value="1"/>
</dbReference>
<evidence type="ECO:0000256" key="2">
    <source>
        <dbReference type="ARBA" id="ARBA00022630"/>
    </source>
</evidence>
<dbReference type="HOGENOM" id="CLU_420255_0_0_10"/>
<keyword evidence="12" id="KW-0732">Signal</keyword>
<dbReference type="InterPro" id="IPR017927">
    <property type="entry name" value="FAD-bd_FR_type"/>
</dbReference>
<keyword evidence="6" id="KW-0560">Oxidoreductase</keyword>
<comment type="cofactor">
    <cofactor evidence="1">
        <name>FAD</name>
        <dbReference type="ChEBI" id="CHEBI:57692"/>
    </cofactor>
</comment>
<dbReference type="InterPro" id="IPR050415">
    <property type="entry name" value="MRET"/>
</dbReference>
<feature type="region of interest" description="Disordered" evidence="10">
    <location>
        <begin position="568"/>
        <end position="600"/>
    </location>
</feature>
<dbReference type="InterPro" id="IPR039261">
    <property type="entry name" value="FNR_nucleotide-bd"/>
</dbReference>
<feature type="domain" description="FAD-binding FR-type" evidence="14">
    <location>
        <begin position="325"/>
        <end position="432"/>
    </location>
</feature>
<dbReference type="InterPro" id="IPR001041">
    <property type="entry name" value="2Fe-2S_ferredoxin-type"/>
</dbReference>
<dbReference type="PANTHER" id="PTHR47354:SF6">
    <property type="entry name" value="NADH OXIDOREDUCTASE HCR"/>
    <property type="match status" value="1"/>
</dbReference>
<name>D2QUX7_SPILD</name>
<dbReference type="SUPFAM" id="SSF54292">
    <property type="entry name" value="2Fe-2S ferredoxin-like"/>
    <property type="match status" value="1"/>
</dbReference>
<dbReference type="CDD" id="cd00207">
    <property type="entry name" value="fer2"/>
    <property type="match status" value="1"/>
</dbReference>
<dbReference type="InterPro" id="IPR001433">
    <property type="entry name" value="OxRdtase_FAD/NAD-bd"/>
</dbReference>
<organism evidence="15 16">
    <name type="scientific">Spirosoma linguale (strain ATCC 33905 / DSM 74 / LMG 10896 / Claus 1)</name>
    <dbReference type="NCBI Taxonomy" id="504472"/>
    <lineage>
        <taxon>Bacteria</taxon>
        <taxon>Pseudomonadati</taxon>
        <taxon>Bacteroidota</taxon>
        <taxon>Cytophagia</taxon>
        <taxon>Cytophagales</taxon>
        <taxon>Cytophagaceae</taxon>
        <taxon>Spirosoma</taxon>
    </lineage>
</organism>
<dbReference type="Gene3D" id="3.10.20.30">
    <property type="match status" value="1"/>
</dbReference>
<keyword evidence="8" id="KW-0411">Iron-sulfur</keyword>
<dbReference type="Proteomes" id="UP000002028">
    <property type="component" value="Plasmid pSLIN01"/>
</dbReference>
<evidence type="ECO:0000259" key="14">
    <source>
        <dbReference type="PROSITE" id="PS51384"/>
    </source>
</evidence>
<dbReference type="GO" id="GO:0046872">
    <property type="term" value="F:metal ion binding"/>
    <property type="evidence" value="ECO:0007669"/>
    <property type="project" value="UniProtKB-KW"/>
</dbReference>
<feature type="compositionally biased region" description="Polar residues" evidence="10">
    <location>
        <begin position="46"/>
        <end position="55"/>
    </location>
</feature>
<dbReference type="GO" id="GO:0051537">
    <property type="term" value="F:2 iron, 2 sulfur cluster binding"/>
    <property type="evidence" value="ECO:0007669"/>
    <property type="project" value="UniProtKB-KW"/>
</dbReference>
<feature type="compositionally biased region" description="Low complexity" evidence="10">
    <location>
        <begin position="266"/>
        <end position="280"/>
    </location>
</feature>
<dbReference type="SUPFAM" id="SSF63380">
    <property type="entry name" value="Riboflavin synthase domain-like"/>
    <property type="match status" value="1"/>
</dbReference>
<evidence type="ECO:0000313" key="15">
    <source>
        <dbReference type="EMBL" id="ADB42609.1"/>
    </source>
</evidence>
<feature type="region of interest" description="Disordered" evidence="10">
    <location>
        <begin position="262"/>
        <end position="329"/>
    </location>
</feature>
<keyword evidence="4" id="KW-0479">Metal-binding</keyword>
<dbReference type="KEGG" id="sli:Slin_6652"/>
<dbReference type="SUPFAM" id="SSF52343">
    <property type="entry name" value="Ferredoxin reductase-like, C-terminal NADP-linked domain"/>
    <property type="match status" value="1"/>
</dbReference>
<evidence type="ECO:0000256" key="4">
    <source>
        <dbReference type="ARBA" id="ARBA00022723"/>
    </source>
</evidence>
<evidence type="ECO:0000256" key="8">
    <source>
        <dbReference type="ARBA" id="ARBA00023014"/>
    </source>
</evidence>
<dbReference type="EMBL" id="CP001770">
    <property type="protein sequence ID" value="ADB42609.1"/>
    <property type="molecule type" value="Genomic_DNA"/>
</dbReference>
<dbReference type="PROSITE" id="PS51085">
    <property type="entry name" value="2FE2S_FER_2"/>
    <property type="match status" value="1"/>
</dbReference>
<comment type="similarity">
    <text evidence="9">In the N-terminal section; belongs to the FAD-binding oxidoreductase type 6 family.</text>
</comment>
<dbReference type="Pfam" id="PF00175">
    <property type="entry name" value="NAD_binding_1"/>
    <property type="match status" value="1"/>
</dbReference>
<keyword evidence="11" id="KW-0472">Membrane</keyword>